<evidence type="ECO:0000313" key="3">
    <source>
        <dbReference type="EMBL" id="CAL1241278.1"/>
    </source>
</evidence>
<dbReference type="RefSeq" id="WP_348757808.1">
    <property type="nucleotide sequence ID" value="NZ_OZ026884.1"/>
</dbReference>
<dbReference type="PANTHER" id="PTHR38133:SF1">
    <property type="entry name" value="SLR1429 PROTEIN"/>
    <property type="match status" value="1"/>
</dbReference>
<gene>
    <name evidence="3" type="ORF">MECH1_V1_2502</name>
</gene>
<dbReference type="PANTHER" id="PTHR38133">
    <property type="entry name" value="SLR1429 PROTEIN"/>
    <property type="match status" value="1"/>
</dbReference>
<dbReference type="Pfam" id="PF04434">
    <property type="entry name" value="SWIM"/>
    <property type="match status" value="1"/>
</dbReference>
<name>A0ABP1CAM9_9GAMM</name>
<keyword evidence="1" id="KW-0863">Zinc-finger</keyword>
<dbReference type="EMBL" id="OZ026884">
    <property type="protein sequence ID" value="CAL1241278.1"/>
    <property type="molecule type" value="Genomic_DNA"/>
</dbReference>
<reference evidence="3 4" key="1">
    <citation type="submission" date="2024-04" db="EMBL/GenBank/DDBJ databases">
        <authorList>
            <person name="Cremers G."/>
        </authorList>
    </citation>
    <scope>NUCLEOTIDE SEQUENCE [LARGE SCALE GENOMIC DNA]</scope>
    <source>
        <strain evidence="3">MeCH1-AG</strain>
    </source>
</reference>
<sequence length="279" mass="31417">MTKAGKTWWGRRFLEGLESFIEPRRLARGKQYLSSHRISRWQVLGNAVVARVRGQVNPYFGIYEEPLYETRIEFAPIPAAAWDEAIRHIGAKAGYLSRLLFNEMPDEIEQPLAELGLSLLPRGRQELLMRCSCPDSESPCKHLAGLFYLLAGRLDHDPFLLFELRGLSREELIGRLKATPLGSALASALVAEPGELKPATSLFTRPEPLAAPETVAPREFWRGRRRLPGGIEAPQPAAVPGILIRKGGDSPPFWDKDESFVEVMEAFYEQVKKKAKDWL</sequence>
<evidence type="ECO:0000313" key="4">
    <source>
        <dbReference type="Proteomes" id="UP001497493"/>
    </source>
</evidence>
<keyword evidence="1" id="KW-0479">Metal-binding</keyword>
<dbReference type="InterPro" id="IPR007527">
    <property type="entry name" value="Znf_SWIM"/>
</dbReference>
<protein>
    <recommendedName>
        <fullName evidence="2">SWIM-type domain-containing protein</fullName>
    </recommendedName>
</protein>
<organism evidence="3 4">
    <name type="scientific">Candidatus Methylocalor cossyra</name>
    <dbReference type="NCBI Taxonomy" id="3108543"/>
    <lineage>
        <taxon>Bacteria</taxon>
        <taxon>Pseudomonadati</taxon>
        <taxon>Pseudomonadota</taxon>
        <taxon>Gammaproteobacteria</taxon>
        <taxon>Methylococcales</taxon>
        <taxon>Methylococcaceae</taxon>
        <taxon>Candidatus Methylocalor</taxon>
    </lineage>
</organism>
<evidence type="ECO:0000256" key="1">
    <source>
        <dbReference type="PROSITE-ProRule" id="PRU00325"/>
    </source>
</evidence>
<proteinExistence type="predicted"/>
<evidence type="ECO:0000259" key="2">
    <source>
        <dbReference type="PROSITE" id="PS50966"/>
    </source>
</evidence>
<accession>A0ABP1CAM9</accession>
<keyword evidence="4" id="KW-1185">Reference proteome</keyword>
<dbReference type="PROSITE" id="PS50966">
    <property type="entry name" value="ZF_SWIM"/>
    <property type="match status" value="1"/>
</dbReference>
<keyword evidence="1" id="KW-0862">Zinc</keyword>
<dbReference type="Proteomes" id="UP001497493">
    <property type="component" value="Chromosome"/>
</dbReference>
<feature type="domain" description="SWIM-type" evidence="2">
    <location>
        <begin position="116"/>
        <end position="151"/>
    </location>
</feature>